<name>A0A315V9X6_GAMAF</name>
<keyword evidence="5" id="KW-0539">Nucleus</keyword>
<dbReference type="InterPro" id="IPR000467">
    <property type="entry name" value="G_patch_dom"/>
</dbReference>
<evidence type="ECO:0000256" key="8">
    <source>
        <dbReference type="ARBA" id="ARBA00075691"/>
    </source>
</evidence>
<feature type="non-terminal residue" evidence="14">
    <location>
        <position position="426"/>
    </location>
</feature>
<dbReference type="GO" id="GO:0045292">
    <property type="term" value="P:mRNA cis splicing, via spliceosome"/>
    <property type="evidence" value="ECO:0007669"/>
    <property type="project" value="InterPro"/>
</dbReference>
<dbReference type="GO" id="GO:0071011">
    <property type="term" value="C:precatalytic spliceosome"/>
    <property type="evidence" value="ECO:0007669"/>
    <property type="project" value="TreeGrafter"/>
</dbReference>
<protein>
    <recommendedName>
        <fullName evidence="7">Splicing factor 45</fullName>
    </recommendedName>
    <alternativeName>
        <fullName evidence="9">45 kDa-splicing factor</fullName>
    </alternativeName>
    <alternativeName>
        <fullName evidence="8">RNA-binding motif protein 17</fullName>
    </alternativeName>
</protein>
<dbReference type="Proteomes" id="UP000250572">
    <property type="component" value="Unassembled WGS sequence"/>
</dbReference>
<comment type="subunit">
    <text evidence="6">Binds SXL. Associates with the spliceosome. Interacts with SF3B1, SF1 and U2AF2.</text>
</comment>
<comment type="subcellular location">
    <subcellularLocation>
        <location evidence="1">Nucleus</location>
    </subcellularLocation>
</comment>
<evidence type="ECO:0000313" key="14">
    <source>
        <dbReference type="EMBL" id="PWA20002.1"/>
    </source>
</evidence>
<evidence type="ECO:0000256" key="2">
    <source>
        <dbReference type="ARBA" id="ARBA00022664"/>
    </source>
</evidence>
<dbReference type="FunFam" id="3.30.70.330:FF:000079">
    <property type="entry name" value="Putative splicing factor 45"/>
    <property type="match status" value="1"/>
</dbReference>
<evidence type="ECO:0000256" key="6">
    <source>
        <dbReference type="ARBA" id="ARBA00065586"/>
    </source>
</evidence>
<feature type="domain" description="RRM" evidence="12">
    <location>
        <begin position="327"/>
        <end position="411"/>
    </location>
</feature>
<feature type="region of interest" description="Disordered" evidence="11">
    <location>
        <begin position="59"/>
        <end position="82"/>
    </location>
</feature>
<evidence type="ECO:0000256" key="4">
    <source>
        <dbReference type="ARBA" id="ARBA00023187"/>
    </source>
</evidence>
<proteinExistence type="predicted"/>
<evidence type="ECO:0000259" key="12">
    <source>
        <dbReference type="PROSITE" id="PS50102"/>
    </source>
</evidence>
<evidence type="ECO:0000256" key="7">
    <source>
        <dbReference type="ARBA" id="ARBA00074919"/>
    </source>
</evidence>
<dbReference type="InterPro" id="IPR040052">
    <property type="entry name" value="RBM17"/>
</dbReference>
<dbReference type="SUPFAM" id="SSF54928">
    <property type="entry name" value="RNA-binding domain, RBD"/>
    <property type="match status" value="1"/>
</dbReference>
<evidence type="ECO:0000313" key="15">
    <source>
        <dbReference type="Proteomes" id="UP000250572"/>
    </source>
</evidence>
<dbReference type="STRING" id="33528.ENSGAFP00000029482"/>
<dbReference type="CDD" id="cd12647">
    <property type="entry name" value="RRM_UHM_SPF45"/>
    <property type="match status" value="1"/>
</dbReference>
<dbReference type="PROSITE" id="PS50174">
    <property type="entry name" value="G_PATCH"/>
    <property type="match status" value="1"/>
</dbReference>
<dbReference type="Gene3D" id="3.30.70.330">
    <property type="match status" value="1"/>
</dbReference>
<dbReference type="SMART" id="SM00361">
    <property type="entry name" value="RRM_1"/>
    <property type="match status" value="1"/>
</dbReference>
<dbReference type="PANTHER" id="PTHR13288">
    <property type="entry name" value="SPLICING FACTOR 45 SPF45"/>
    <property type="match status" value="1"/>
</dbReference>
<dbReference type="EMBL" id="NHOQ01002007">
    <property type="protein sequence ID" value="PWA20002.1"/>
    <property type="molecule type" value="Genomic_DNA"/>
</dbReference>
<dbReference type="PIRSF" id="PIRSF031066">
    <property type="entry name" value="Splicing_factor_SPF45"/>
    <property type="match status" value="1"/>
</dbReference>
<reference evidence="14 15" key="1">
    <citation type="journal article" date="2018" name="G3 (Bethesda)">
        <title>A High-Quality Reference Genome for the Invasive Mosquitofish Gambusia affinis Using a Chicago Library.</title>
        <authorList>
            <person name="Hoffberg S.L."/>
            <person name="Troendle N.J."/>
            <person name="Glenn T.C."/>
            <person name="Mahmud O."/>
            <person name="Louha S."/>
            <person name="Chalopin D."/>
            <person name="Bennetzen J.L."/>
            <person name="Mauricio R."/>
        </authorList>
    </citation>
    <scope>NUCLEOTIDE SEQUENCE [LARGE SCALE GENOMIC DNA]</scope>
    <source>
        <strain evidence="14">NE01/NJP1002.9</strain>
        <tissue evidence="14">Muscle</tissue>
    </source>
</reference>
<dbReference type="InterPro" id="IPR035979">
    <property type="entry name" value="RBD_domain_sf"/>
</dbReference>
<dbReference type="SMART" id="SM00443">
    <property type="entry name" value="G_patch"/>
    <property type="match status" value="1"/>
</dbReference>
<evidence type="ECO:0000259" key="13">
    <source>
        <dbReference type="PROSITE" id="PS50174"/>
    </source>
</evidence>
<organism evidence="14 15">
    <name type="scientific">Gambusia affinis</name>
    <name type="common">Western mosquitofish</name>
    <name type="synonym">Heterandria affinis</name>
    <dbReference type="NCBI Taxonomy" id="33528"/>
    <lineage>
        <taxon>Eukaryota</taxon>
        <taxon>Metazoa</taxon>
        <taxon>Chordata</taxon>
        <taxon>Craniata</taxon>
        <taxon>Vertebrata</taxon>
        <taxon>Euteleostomi</taxon>
        <taxon>Actinopterygii</taxon>
        <taxon>Neopterygii</taxon>
        <taxon>Teleostei</taxon>
        <taxon>Neoteleostei</taxon>
        <taxon>Acanthomorphata</taxon>
        <taxon>Ovalentaria</taxon>
        <taxon>Atherinomorphae</taxon>
        <taxon>Cyprinodontiformes</taxon>
        <taxon>Poeciliidae</taxon>
        <taxon>Poeciliinae</taxon>
        <taxon>Gambusia</taxon>
    </lineage>
</organism>
<dbReference type="AlphaFoldDB" id="A0A315V9X6"/>
<keyword evidence="4" id="KW-0508">mRNA splicing</keyword>
<feature type="region of interest" description="Disordered" evidence="11">
    <location>
        <begin position="116"/>
        <end position="253"/>
    </location>
</feature>
<feature type="domain" description="G-patch" evidence="13">
    <location>
        <begin position="256"/>
        <end position="296"/>
    </location>
</feature>
<dbReference type="PROSITE" id="PS50102">
    <property type="entry name" value="RRM"/>
    <property type="match status" value="1"/>
</dbReference>
<evidence type="ECO:0000256" key="10">
    <source>
        <dbReference type="PROSITE-ProRule" id="PRU00176"/>
    </source>
</evidence>
<evidence type="ECO:0000256" key="5">
    <source>
        <dbReference type="ARBA" id="ARBA00023242"/>
    </source>
</evidence>
<evidence type="ECO:0000256" key="9">
    <source>
        <dbReference type="ARBA" id="ARBA00079492"/>
    </source>
</evidence>
<feature type="compositionally biased region" description="Basic and acidic residues" evidence="11">
    <location>
        <begin position="59"/>
        <end position="68"/>
    </location>
</feature>
<evidence type="ECO:0000256" key="3">
    <source>
        <dbReference type="ARBA" id="ARBA00022884"/>
    </source>
</evidence>
<sequence length="426" mass="47275">MSLYDDLGVGASDTKTEGWSKNFKLLQSQLKVKKAALTQAKTQRMKQTTVLAPVIDLKRGGSSDDRLSTDTPPHTAVGLKDAVPSGFSSGDVLIPLADEYDPMFPNDYEKVMKRHREEMQRKREQERQKEIEEREKRRKERHEGSAPSGFSRFPATEEDSDEEEEYEKEWRKRSIGGAAIAPPSSLVDRDGPSPYGYEDEGRPGRGAKAAIPPPMYEDSDRPRSPPGPTSSFLANMGSVLQPLPPSSVAPERESPIGTVAHKIMQKYGFKEGQGLGKHEQGLSTALSVEKTSKRGGKIIIGDAAEKPDSSKKSEANPLTEILKNPTKVVLLRNMVGRGEVDEDLEGETKEECEKYGKVVKCVIFEIADVSDDEAVRIFLEFERVESAIKAVVDLNGRYFGGRVVKACFYNLDKFRLLDLGEQPHMS</sequence>
<evidence type="ECO:0000256" key="11">
    <source>
        <dbReference type="SAM" id="MobiDB-lite"/>
    </source>
</evidence>
<dbReference type="InterPro" id="IPR034653">
    <property type="entry name" value="SPF45_RRM"/>
</dbReference>
<gene>
    <name evidence="14" type="ORF">CCH79_00016043</name>
</gene>
<keyword evidence="15" id="KW-1185">Reference proteome</keyword>
<dbReference type="GO" id="GO:0003723">
    <property type="term" value="F:RNA binding"/>
    <property type="evidence" value="ECO:0007669"/>
    <property type="project" value="UniProtKB-UniRule"/>
</dbReference>
<feature type="compositionally biased region" description="Acidic residues" evidence="11">
    <location>
        <begin position="156"/>
        <end position="167"/>
    </location>
</feature>
<dbReference type="PANTHER" id="PTHR13288:SF8">
    <property type="entry name" value="SPLICING FACTOR 45"/>
    <property type="match status" value="1"/>
</dbReference>
<dbReference type="InterPro" id="IPR000504">
    <property type="entry name" value="RRM_dom"/>
</dbReference>
<dbReference type="Pfam" id="PF01585">
    <property type="entry name" value="G-patch"/>
    <property type="match status" value="1"/>
</dbReference>
<dbReference type="InterPro" id="IPR003954">
    <property type="entry name" value="RRM_euk-type"/>
</dbReference>
<accession>A0A315V9X6</accession>
<feature type="compositionally biased region" description="Basic and acidic residues" evidence="11">
    <location>
        <begin position="116"/>
        <end position="135"/>
    </location>
</feature>
<comment type="caution">
    <text evidence="14">The sequence shown here is derived from an EMBL/GenBank/DDBJ whole genome shotgun (WGS) entry which is preliminary data.</text>
</comment>
<keyword evidence="2" id="KW-0507">mRNA processing</keyword>
<evidence type="ECO:0000256" key="1">
    <source>
        <dbReference type="ARBA" id="ARBA00004123"/>
    </source>
</evidence>
<keyword evidence="3 10" id="KW-0694">RNA-binding</keyword>
<dbReference type="GO" id="GO:0000380">
    <property type="term" value="P:alternative mRNA splicing, via spliceosome"/>
    <property type="evidence" value="ECO:0007669"/>
    <property type="project" value="TreeGrafter"/>
</dbReference>
<dbReference type="Pfam" id="PF00076">
    <property type="entry name" value="RRM_1"/>
    <property type="match status" value="1"/>
</dbReference>
<dbReference type="InterPro" id="IPR012677">
    <property type="entry name" value="Nucleotide-bd_a/b_plait_sf"/>
</dbReference>